<dbReference type="Gene3D" id="3.30.70.920">
    <property type="match status" value="1"/>
</dbReference>
<dbReference type="PRINTS" id="PR00033">
    <property type="entry name" value="HTHASNC"/>
</dbReference>
<dbReference type="InterPro" id="IPR011991">
    <property type="entry name" value="ArsR-like_HTH"/>
</dbReference>
<dbReference type="AlphaFoldDB" id="A0A7S8RHW5"/>
<dbReference type="PROSITE" id="PS00519">
    <property type="entry name" value="HTH_ASNC_1"/>
    <property type="match status" value="1"/>
</dbReference>
<accession>A0A7S8RHW5</accession>
<dbReference type="KEGG" id="msf:IT882_05865"/>
<keyword evidence="2" id="KW-0238">DNA-binding</keyword>
<evidence type="ECO:0000259" key="4">
    <source>
        <dbReference type="PROSITE" id="PS50956"/>
    </source>
</evidence>
<dbReference type="Pfam" id="PF01037">
    <property type="entry name" value="AsnC_trans_reg"/>
    <property type="match status" value="1"/>
</dbReference>
<dbReference type="InterPro" id="IPR011008">
    <property type="entry name" value="Dimeric_a/b-barrel"/>
</dbReference>
<dbReference type="SMART" id="SM00344">
    <property type="entry name" value="HTH_ASNC"/>
    <property type="match status" value="1"/>
</dbReference>
<reference evidence="5 6" key="1">
    <citation type="submission" date="2020-11" db="EMBL/GenBank/DDBJ databases">
        <title>Amino acid is mineralized and recycled by bacteria in oceanic microbiome.</title>
        <authorList>
            <person name="Zheng L.Y."/>
        </authorList>
    </citation>
    <scope>NUCLEOTIDE SEQUENCE [LARGE SCALE GENOMIC DNA]</scope>
    <source>
        <strain evidence="5 6">A32-1</strain>
    </source>
</reference>
<feature type="domain" description="HTH asnC-type" evidence="4">
    <location>
        <begin position="82"/>
        <end position="142"/>
    </location>
</feature>
<dbReference type="InterPro" id="IPR019885">
    <property type="entry name" value="Tscrpt_reg_HTH_AsnC-type_CS"/>
</dbReference>
<dbReference type="InterPro" id="IPR019887">
    <property type="entry name" value="Tscrpt_reg_AsnC/Lrp_C"/>
</dbReference>
<dbReference type="PROSITE" id="PS50956">
    <property type="entry name" value="HTH_ASNC_2"/>
    <property type="match status" value="1"/>
</dbReference>
<dbReference type="PANTHER" id="PTHR30154">
    <property type="entry name" value="LEUCINE-RESPONSIVE REGULATORY PROTEIN"/>
    <property type="match status" value="1"/>
</dbReference>
<name>A0A7S8RHW5_9MICO</name>
<dbReference type="InterPro" id="IPR000485">
    <property type="entry name" value="AsnC-type_HTH_dom"/>
</dbReference>
<sequence>MPDGPLRRGSILWQAHPPWSHGVHRVPGATEASQSTDFRLHNAAIVRIPPISAAISTYSVVFWHLLCDDRRVADRTPRVPQLDDISRAIVEHLQADGRRSYADIGKAVGLSETAVRNRVQRLVDAGVMQIVAVTDPLQLGFARQAMVGIRTSGDSTRIAEEVSALPEVTYVVLTAGSFDVLAEVVCASDDELIDLLNRRIRAIDGVVATESFVYLRLVKQLYDWGTQS</sequence>
<dbReference type="Gene3D" id="1.10.10.10">
    <property type="entry name" value="Winged helix-like DNA-binding domain superfamily/Winged helix DNA-binding domain"/>
    <property type="match status" value="1"/>
</dbReference>
<dbReference type="SUPFAM" id="SSF46785">
    <property type="entry name" value="Winged helix' DNA-binding domain"/>
    <property type="match status" value="1"/>
</dbReference>
<dbReference type="CDD" id="cd00090">
    <property type="entry name" value="HTH_ARSR"/>
    <property type="match status" value="1"/>
</dbReference>
<dbReference type="InterPro" id="IPR036390">
    <property type="entry name" value="WH_DNA-bd_sf"/>
</dbReference>
<evidence type="ECO:0000313" key="5">
    <source>
        <dbReference type="EMBL" id="QPE05536.1"/>
    </source>
</evidence>
<gene>
    <name evidence="5" type="ORF">IT882_05865</name>
</gene>
<evidence type="ECO:0000313" key="6">
    <source>
        <dbReference type="Proteomes" id="UP000594480"/>
    </source>
</evidence>
<dbReference type="Pfam" id="PF13404">
    <property type="entry name" value="HTH_AsnC-type"/>
    <property type="match status" value="1"/>
</dbReference>
<evidence type="ECO:0000256" key="1">
    <source>
        <dbReference type="ARBA" id="ARBA00023015"/>
    </source>
</evidence>
<dbReference type="InterPro" id="IPR019888">
    <property type="entry name" value="Tscrpt_reg_AsnC-like"/>
</dbReference>
<dbReference type="GO" id="GO:0043565">
    <property type="term" value="F:sequence-specific DNA binding"/>
    <property type="evidence" value="ECO:0007669"/>
    <property type="project" value="InterPro"/>
</dbReference>
<dbReference type="InterPro" id="IPR036388">
    <property type="entry name" value="WH-like_DNA-bd_sf"/>
</dbReference>
<dbReference type="GO" id="GO:0005829">
    <property type="term" value="C:cytosol"/>
    <property type="evidence" value="ECO:0007669"/>
    <property type="project" value="TreeGrafter"/>
</dbReference>
<dbReference type="SUPFAM" id="SSF54909">
    <property type="entry name" value="Dimeric alpha+beta barrel"/>
    <property type="match status" value="1"/>
</dbReference>
<dbReference type="GO" id="GO:0043200">
    <property type="term" value="P:response to amino acid"/>
    <property type="evidence" value="ECO:0007669"/>
    <property type="project" value="TreeGrafter"/>
</dbReference>
<evidence type="ECO:0000256" key="3">
    <source>
        <dbReference type="ARBA" id="ARBA00023163"/>
    </source>
</evidence>
<protein>
    <submittedName>
        <fullName evidence="5">Lrp/AsnC family transcriptional regulator</fullName>
    </submittedName>
</protein>
<proteinExistence type="predicted"/>
<dbReference type="Proteomes" id="UP000594480">
    <property type="component" value="Chromosome"/>
</dbReference>
<organism evidence="5 6">
    <name type="scientific">Microbacterium schleiferi</name>
    <dbReference type="NCBI Taxonomy" id="69362"/>
    <lineage>
        <taxon>Bacteria</taxon>
        <taxon>Bacillati</taxon>
        <taxon>Actinomycetota</taxon>
        <taxon>Actinomycetes</taxon>
        <taxon>Micrococcales</taxon>
        <taxon>Microbacteriaceae</taxon>
        <taxon>Microbacterium</taxon>
    </lineage>
</organism>
<keyword evidence="6" id="KW-1185">Reference proteome</keyword>
<dbReference type="PANTHER" id="PTHR30154:SF34">
    <property type="entry name" value="TRANSCRIPTIONAL REGULATOR AZLB"/>
    <property type="match status" value="1"/>
</dbReference>
<keyword evidence="1" id="KW-0805">Transcription regulation</keyword>
<keyword evidence="3" id="KW-0804">Transcription</keyword>
<evidence type="ECO:0000256" key="2">
    <source>
        <dbReference type="ARBA" id="ARBA00023125"/>
    </source>
</evidence>
<dbReference type="EMBL" id="CP064760">
    <property type="protein sequence ID" value="QPE05536.1"/>
    <property type="molecule type" value="Genomic_DNA"/>
</dbReference>